<dbReference type="EMBL" id="MT254578">
    <property type="protein sequence ID" value="QIW89795.1"/>
    <property type="molecule type" value="Genomic_DNA"/>
</dbReference>
<keyword evidence="2" id="KW-1185">Reference proteome</keyword>
<sequence>MVSLKDVAFMFFTSTKTNEVMVYTNNSDKEKSTEVRRLIKWRDKVKKKRLRKKLNKRIDKLVGR</sequence>
<organism evidence="1 2">
    <name type="scientific">Bacillus phage Izhevsk</name>
    <dbReference type="NCBI Taxonomy" id="2724322"/>
    <lineage>
        <taxon>Viruses</taxon>
        <taxon>Duplodnaviria</taxon>
        <taxon>Heunggongvirae</taxon>
        <taxon>Uroviricota</taxon>
        <taxon>Caudoviricetes</taxon>
        <taxon>Joanripponvirinae</taxon>
        <taxon>Tsamsavirus</taxon>
        <taxon>Tsamsavirus izhevsk</taxon>
    </lineage>
</organism>
<gene>
    <name evidence="1" type="ORF">Izhevsk_114</name>
</gene>
<accession>A0A6H0X657</accession>
<protein>
    <submittedName>
        <fullName evidence="1">Uncharacterized protein</fullName>
    </submittedName>
</protein>
<evidence type="ECO:0000313" key="1">
    <source>
        <dbReference type="EMBL" id="QIW89795.1"/>
    </source>
</evidence>
<proteinExistence type="predicted"/>
<reference evidence="1 2" key="1">
    <citation type="submission" date="2020-03" db="EMBL/GenBank/DDBJ databases">
        <authorList>
            <person name="Skorynina A."/>
            <person name="Kazantseva O."/>
            <person name="Baycher S."/>
            <person name="Piligrimova E."/>
            <person name="Kuliabin V."/>
            <person name="Shadrin A."/>
        </authorList>
    </citation>
    <scope>NUCLEOTIDE SEQUENCE [LARGE SCALE GENOMIC DNA]</scope>
</reference>
<evidence type="ECO:0000313" key="2">
    <source>
        <dbReference type="Proteomes" id="UP000503405"/>
    </source>
</evidence>
<name>A0A6H0X657_9CAUD</name>
<dbReference type="Proteomes" id="UP000503405">
    <property type="component" value="Segment"/>
</dbReference>